<name>A0A0E9N9Q7_SAICN</name>
<keyword evidence="2" id="KW-1185">Reference proteome</keyword>
<accession>A0A0E9N9Q7</accession>
<protein>
    <submittedName>
        <fullName evidence="1">Uncharacterized protein</fullName>
    </submittedName>
</protein>
<dbReference type="Proteomes" id="UP000033140">
    <property type="component" value="Unassembled WGS sequence"/>
</dbReference>
<gene>
    <name evidence="1" type="ORF">G7K_0789-t1</name>
</gene>
<evidence type="ECO:0000313" key="2">
    <source>
        <dbReference type="Proteomes" id="UP000033140"/>
    </source>
</evidence>
<sequence length="92" mass="10309">MRFDVSGPPFRNPHMELLTITMLRSAVQSTAKYAPRAFNTSAIPADYMHWDFAARPREADPRRPKTYMEELEAQYAAQASAETTTAAASAEK</sequence>
<proteinExistence type="predicted"/>
<dbReference type="AlphaFoldDB" id="A0A0E9N9Q7"/>
<organism evidence="1 2">
    <name type="scientific">Saitoella complicata (strain BCRC 22490 / CBS 7301 / JCM 7358 / NBRC 10748 / NRRL Y-17804)</name>
    <dbReference type="NCBI Taxonomy" id="698492"/>
    <lineage>
        <taxon>Eukaryota</taxon>
        <taxon>Fungi</taxon>
        <taxon>Dikarya</taxon>
        <taxon>Ascomycota</taxon>
        <taxon>Taphrinomycotina</taxon>
        <taxon>Taphrinomycotina incertae sedis</taxon>
        <taxon>Saitoella</taxon>
    </lineage>
</organism>
<reference evidence="1 2" key="1">
    <citation type="journal article" date="2011" name="J. Gen. Appl. Microbiol.">
        <title>Draft genome sequencing of the enigmatic yeast Saitoella complicata.</title>
        <authorList>
            <person name="Nishida H."/>
            <person name="Hamamoto M."/>
            <person name="Sugiyama J."/>
        </authorList>
    </citation>
    <scope>NUCLEOTIDE SEQUENCE [LARGE SCALE GENOMIC DNA]</scope>
    <source>
        <strain evidence="1 2">NRRL Y-17804</strain>
    </source>
</reference>
<evidence type="ECO:0000313" key="1">
    <source>
        <dbReference type="EMBL" id="GAO46559.1"/>
    </source>
</evidence>
<reference evidence="1 2" key="3">
    <citation type="journal article" date="2015" name="Genome Announc.">
        <title>Draft Genome Sequence of the Archiascomycetous Yeast Saitoella complicata.</title>
        <authorList>
            <person name="Yamauchi K."/>
            <person name="Kondo S."/>
            <person name="Hamamoto M."/>
            <person name="Takahashi Y."/>
            <person name="Ogura Y."/>
            <person name="Hayashi T."/>
            <person name="Nishida H."/>
        </authorList>
    </citation>
    <scope>NUCLEOTIDE SEQUENCE [LARGE SCALE GENOMIC DNA]</scope>
    <source>
        <strain evidence="1 2">NRRL Y-17804</strain>
    </source>
</reference>
<dbReference type="EMBL" id="BACD03000004">
    <property type="protein sequence ID" value="GAO46559.1"/>
    <property type="molecule type" value="Genomic_DNA"/>
</dbReference>
<comment type="caution">
    <text evidence="1">The sequence shown here is derived from an EMBL/GenBank/DDBJ whole genome shotgun (WGS) entry which is preliminary data.</text>
</comment>
<reference evidence="1 2" key="2">
    <citation type="journal article" date="2014" name="J. Gen. Appl. Microbiol.">
        <title>The early diverging ascomycetous budding yeast Saitoella complicata has three histone deacetylases belonging to the Clr6, Hos2, and Rpd3 lineages.</title>
        <authorList>
            <person name="Nishida H."/>
            <person name="Matsumoto T."/>
            <person name="Kondo S."/>
            <person name="Hamamoto M."/>
            <person name="Yoshikawa H."/>
        </authorList>
    </citation>
    <scope>NUCLEOTIDE SEQUENCE [LARGE SCALE GENOMIC DNA]</scope>
    <source>
        <strain evidence="1 2">NRRL Y-17804</strain>
    </source>
</reference>